<dbReference type="EMBL" id="FOOX01000014">
    <property type="protein sequence ID" value="SFH03600.1"/>
    <property type="molecule type" value="Genomic_DNA"/>
</dbReference>
<gene>
    <name evidence="3" type="ORF">SAMN05660649_03596</name>
</gene>
<dbReference type="InterPro" id="IPR011852">
    <property type="entry name" value="TRAP_TAXI"/>
</dbReference>
<organism evidence="3 4">
    <name type="scientific">Desulfotruncus arcticus DSM 17038</name>
    <dbReference type="NCBI Taxonomy" id="1121424"/>
    <lineage>
        <taxon>Bacteria</taxon>
        <taxon>Bacillati</taxon>
        <taxon>Bacillota</taxon>
        <taxon>Clostridia</taxon>
        <taxon>Eubacteriales</taxon>
        <taxon>Desulfallaceae</taxon>
        <taxon>Desulfotruncus</taxon>
    </lineage>
</organism>
<feature type="chain" id="PRO_5039442714" description="TRAP transporter solute receptor, TAXI family" evidence="2">
    <location>
        <begin position="23"/>
        <end position="337"/>
    </location>
</feature>
<dbReference type="PROSITE" id="PS51257">
    <property type="entry name" value="PROKAR_LIPOPROTEIN"/>
    <property type="match status" value="1"/>
</dbReference>
<dbReference type="SUPFAM" id="SSF53850">
    <property type="entry name" value="Periplasmic binding protein-like II"/>
    <property type="match status" value="1"/>
</dbReference>
<dbReference type="Gene3D" id="3.40.190.10">
    <property type="entry name" value="Periplasmic binding protein-like II"/>
    <property type="match status" value="2"/>
</dbReference>
<dbReference type="PANTHER" id="PTHR42941">
    <property type="entry name" value="SLL1037 PROTEIN"/>
    <property type="match status" value="1"/>
</dbReference>
<dbReference type="Pfam" id="PF16868">
    <property type="entry name" value="NMT1_3"/>
    <property type="match status" value="1"/>
</dbReference>
<dbReference type="OrthoDB" id="9776669at2"/>
<evidence type="ECO:0000256" key="2">
    <source>
        <dbReference type="SAM" id="SignalP"/>
    </source>
</evidence>
<dbReference type="Proteomes" id="UP000199337">
    <property type="component" value="Unassembled WGS sequence"/>
</dbReference>
<feature type="compositionally biased region" description="Polar residues" evidence="1">
    <location>
        <begin position="39"/>
        <end position="48"/>
    </location>
</feature>
<dbReference type="PANTHER" id="PTHR42941:SF1">
    <property type="entry name" value="SLL1037 PROTEIN"/>
    <property type="match status" value="1"/>
</dbReference>
<keyword evidence="4" id="KW-1185">Reference proteome</keyword>
<evidence type="ECO:0008006" key="5">
    <source>
        <dbReference type="Google" id="ProtNLM"/>
    </source>
</evidence>
<evidence type="ECO:0000313" key="3">
    <source>
        <dbReference type="EMBL" id="SFH03600.1"/>
    </source>
</evidence>
<feature type="region of interest" description="Disordered" evidence="1">
    <location>
        <begin position="30"/>
        <end position="51"/>
    </location>
</feature>
<reference evidence="4" key="1">
    <citation type="submission" date="2016-10" db="EMBL/GenBank/DDBJ databases">
        <authorList>
            <person name="Varghese N."/>
            <person name="Submissions S."/>
        </authorList>
    </citation>
    <scope>NUCLEOTIDE SEQUENCE [LARGE SCALE GENOMIC DNA]</scope>
    <source>
        <strain evidence="4">DSM 17038</strain>
    </source>
</reference>
<evidence type="ECO:0000313" key="4">
    <source>
        <dbReference type="Proteomes" id="UP000199337"/>
    </source>
</evidence>
<protein>
    <recommendedName>
        <fullName evidence="5">TRAP transporter solute receptor, TAXI family</fullName>
    </recommendedName>
</protein>
<dbReference type="CDD" id="cd13567">
    <property type="entry name" value="PBP2_TtGluBP"/>
    <property type="match status" value="1"/>
</dbReference>
<proteinExistence type="predicted"/>
<evidence type="ECO:0000256" key="1">
    <source>
        <dbReference type="SAM" id="MobiDB-lite"/>
    </source>
</evidence>
<keyword evidence="2" id="KW-0732">Signal</keyword>
<feature type="signal peptide" evidence="2">
    <location>
        <begin position="1"/>
        <end position="22"/>
    </location>
</feature>
<sequence length="337" mass="35980">MKKFSKLIAILSVLALMAVVLAGCGGSGGNSGSDEDQSAAENPTNLSMSTGSTSGTYYPLGTAIANVLTNSDLGINMTAEATGGSVENARFLGQKQSDIGFVESLVADEAYNGTDMFGGTKIENIRGLISLYPNTIQVVVKKDSGIQTFSDLKGKRVACGIQGSSSPLNLQFVLEAYDMSMDDIKPEYLSFGQGMDLLKDNQLDAVLVDAGAPNSAIIDISTQHEIHILSIEPEKIAQIKEKYPYFSDPVTIPAGTYKGVDEDVITTGSKVTLCTRAELSEDLIYNILKAIFDNKDKITQVHEKGSSIDLEQATDAISIPLHPGAVKYYQEQGLDVK</sequence>
<accession>A0A1I2WQD9</accession>
<name>A0A1I2WQD9_9FIRM</name>
<dbReference type="NCBIfam" id="TIGR02122">
    <property type="entry name" value="TRAP_TAXI"/>
    <property type="match status" value="1"/>
</dbReference>
<dbReference type="AlphaFoldDB" id="A0A1I2WQD9"/>
<dbReference type="RefSeq" id="WP_092472874.1">
    <property type="nucleotide sequence ID" value="NZ_FOOX01000014.1"/>
</dbReference>
<dbReference type="STRING" id="341036.SAMN05660649_03596"/>